<keyword evidence="4" id="KW-1185">Reference proteome</keyword>
<feature type="transmembrane region" description="Helical" evidence="2">
    <location>
        <begin position="47"/>
        <end position="65"/>
    </location>
</feature>
<evidence type="ECO:0000313" key="3">
    <source>
        <dbReference type="EMBL" id="MEA5454853.1"/>
    </source>
</evidence>
<gene>
    <name evidence="3" type="ORF">SPF06_08980</name>
</gene>
<name>A0ABU5T5I1_9MICC</name>
<dbReference type="RefSeq" id="WP_323278697.1">
    <property type="nucleotide sequence ID" value="NZ_JAYGGQ010000005.1"/>
</dbReference>
<feature type="region of interest" description="Disordered" evidence="1">
    <location>
        <begin position="157"/>
        <end position="200"/>
    </location>
</feature>
<feature type="transmembrane region" description="Helical" evidence="2">
    <location>
        <begin position="113"/>
        <end position="133"/>
    </location>
</feature>
<feature type="compositionally biased region" description="Low complexity" evidence="1">
    <location>
        <begin position="157"/>
        <end position="193"/>
    </location>
</feature>
<keyword evidence="2" id="KW-0472">Membrane</keyword>
<evidence type="ECO:0000256" key="2">
    <source>
        <dbReference type="SAM" id="Phobius"/>
    </source>
</evidence>
<reference evidence="3 4" key="1">
    <citation type="submission" date="2023-12" db="EMBL/GenBank/DDBJ databases">
        <title>Sinomonas terricola sp. nov, isolated from litchi orchard soil in Guangdong, PR China.</title>
        <authorList>
            <person name="Jiaxin W."/>
            <person name="Yang Z."/>
            <person name="Honghui Z."/>
        </authorList>
    </citation>
    <scope>NUCLEOTIDE SEQUENCE [LARGE SCALE GENOMIC DNA]</scope>
    <source>
        <strain evidence="3 4">JGH33</strain>
    </source>
</reference>
<feature type="transmembrane region" description="Helical" evidence="2">
    <location>
        <begin position="12"/>
        <end position="40"/>
    </location>
</feature>
<protein>
    <submittedName>
        <fullName evidence="3">DUF5684 domain-containing protein</fullName>
    </submittedName>
</protein>
<dbReference type="InterPro" id="IPR043739">
    <property type="entry name" value="DUF5684"/>
</dbReference>
<sequence>MSTYNDSATSAAAMGIFFVSLIFTLIIGVAVAGLVFMGVFRKAGKPVWAAFVPYYNIYVLLDIVGRPSWWIWLYVGATVVGFIPFIGFLAWVGILVLQIFVMNDLAKSFGKDTAWTVGLVLLPVVFVSILGYGQSPYLGQGALMGPQAAGFYGQQGYQQPQQYGQPPQQYGQQPPQGYQPPQYGQQPPQQQPGEPGGPQQ</sequence>
<evidence type="ECO:0000256" key="1">
    <source>
        <dbReference type="SAM" id="MobiDB-lite"/>
    </source>
</evidence>
<dbReference type="Proteomes" id="UP001304769">
    <property type="component" value="Unassembled WGS sequence"/>
</dbReference>
<keyword evidence="2" id="KW-0812">Transmembrane</keyword>
<feature type="transmembrane region" description="Helical" evidence="2">
    <location>
        <begin position="71"/>
        <end position="101"/>
    </location>
</feature>
<keyword evidence="2" id="KW-1133">Transmembrane helix</keyword>
<accession>A0ABU5T5I1</accession>
<organism evidence="3 4">
    <name type="scientific">Sinomonas terricola</name>
    <dbReference type="NCBI Taxonomy" id="3110330"/>
    <lineage>
        <taxon>Bacteria</taxon>
        <taxon>Bacillati</taxon>
        <taxon>Actinomycetota</taxon>
        <taxon>Actinomycetes</taxon>
        <taxon>Micrococcales</taxon>
        <taxon>Micrococcaceae</taxon>
        <taxon>Sinomonas</taxon>
    </lineage>
</organism>
<proteinExistence type="predicted"/>
<dbReference type="Pfam" id="PF18936">
    <property type="entry name" value="DUF5684"/>
    <property type="match status" value="1"/>
</dbReference>
<comment type="caution">
    <text evidence="3">The sequence shown here is derived from an EMBL/GenBank/DDBJ whole genome shotgun (WGS) entry which is preliminary data.</text>
</comment>
<dbReference type="EMBL" id="JAYGGQ010000005">
    <property type="protein sequence ID" value="MEA5454853.1"/>
    <property type="molecule type" value="Genomic_DNA"/>
</dbReference>
<evidence type="ECO:0000313" key="4">
    <source>
        <dbReference type="Proteomes" id="UP001304769"/>
    </source>
</evidence>